<dbReference type="Proteomes" id="UP000552045">
    <property type="component" value="Unassembled WGS sequence"/>
</dbReference>
<dbReference type="GO" id="GO:0016020">
    <property type="term" value="C:membrane"/>
    <property type="evidence" value="ECO:0007669"/>
    <property type="project" value="TreeGrafter"/>
</dbReference>
<keyword evidence="2" id="KW-0560">Oxidoreductase</keyword>
<sequence length="251" mass="26210">MIEREEGRRGIAWVTGASSGIGRASALALADAGFTVAATARRADALDRLVAEIRDRGGAAMAFPADISVASQQSETIARVNDGLGPITTAVLAAGTNTPRRFWPELDMARFTEIVDVNLVSIAAAVHELIPAMRTQGAGQFVLVSSWAAWRHSPGAGVAYAASKSALGVIAETVNAQLGRDGIRACHLCPGDVDTDFLAQRPSEVTSAQRARMLSPDAVARAVRFVATSPAETCVNELVLTPTRNAAYGAV</sequence>
<dbReference type="Pfam" id="PF00106">
    <property type="entry name" value="adh_short"/>
    <property type="match status" value="1"/>
</dbReference>
<dbReference type="GO" id="GO:0016491">
    <property type="term" value="F:oxidoreductase activity"/>
    <property type="evidence" value="ECO:0007669"/>
    <property type="project" value="UniProtKB-KW"/>
</dbReference>
<dbReference type="AlphaFoldDB" id="A0A7Y9EW83"/>
<reference evidence="3 4" key="1">
    <citation type="submission" date="2020-07" db="EMBL/GenBank/DDBJ databases">
        <title>Sequencing the genomes of 1000 actinobacteria strains.</title>
        <authorList>
            <person name="Klenk H.-P."/>
        </authorList>
    </citation>
    <scope>NUCLEOTIDE SEQUENCE [LARGE SCALE GENOMIC DNA]</scope>
    <source>
        <strain evidence="3 4">DSM 22185</strain>
    </source>
</reference>
<comment type="caution">
    <text evidence="3">The sequence shown here is derived from an EMBL/GenBank/DDBJ whole genome shotgun (WGS) entry which is preliminary data.</text>
</comment>
<comment type="similarity">
    <text evidence="1">Belongs to the short-chain dehydrogenases/reductases (SDR) family.</text>
</comment>
<dbReference type="InterPro" id="IPR036291">
    <property type="entry name" value="NAD(P)-bd_dom_sf"/>
</dbReference>
<dbReference type="RefSeq" id="WP_179432379.1">
    <property type="nucleotide sequence ID" value="NZ_BAABLC010000001.1"/>
</dbReference>
<evidence type="ECO:0000313" key="4">
    <source>
        <dbReference type="Proteomes" id="UP000552045"/>
    </source>
</evidence>
<evidence type="ECO:0000256" key="1">
    <source>
        <dbReference type="ARBA" id="ARBA00006484"/>
    </source>
</evidence>
<dbReference type="PANTHER" id="PTHR44196:SF1">
    <property type="entry name" value="DEHYDROGENASE_REDUCTASE SDR FAMILY MEMBER 7B"/>
    <property type="match status" value="1"/>
</dbReference>
<proteinExistence type="inferred from homology"/>
<gene>
    <name evidence="3" type="ORF">BKA02_001285</name>
</gene>
<dbReference type="InterPro" id="IPR002347">
    <property type="entry name" value="SDR_fam"/>
</dbReference>
<dbReference type="PRINTS" id="PR00081">
    <property type="entry name" value="GDHRDH"/>
</dbReference>
<dbReference type="Gene3D" id="3.40.50.720">
    <property type="entry name" value="NAD(P)-binding Rossmann-like Domain"/>
    <property type="match status" value="1"/>
</dbReference>
<evidence type="ECO:0000313" key="3">
    <source>
        <dbReference type="EMBL" id="NYD54230.1"/>
    </source>
</evidence>
<evidence type="ECO:0000256" key="2">
    <source>
        <dbReference type="ARBA" id="ARBA00023002"/>
    </source>
</evidence>
<keyword evidence="4" id="KW-1185">Reference proteome</keyword>
<dbReference type="SUPFAM" id="SSF51735">
    <property type="entry name" value="NAD(P)-binding Rossmann-fold domains"/>
    <property type="match status" value="1"/>
</dbReference>
<dbReference type="CDD" id="cd05233">
    <property type="entry name" value="SDR_c"/>
    <property type="match status" value="1"/>
</dbReference>
<name>A0A7Y9EW83_9MICO</name>
<accession>A0A7Y9EW83</accession>
<dbReference type="PANTHER" id="PTHR44196">
    <property type="entry name" value="DEHYDROGENASE/REDUCTASE SDR FAMILY MEMBER 7B"/>
    <property type="match status" value="1"/>
</dbReference>
<dbReference type="EMBL" id="JACCBH010000001">
    <property type="protein sequence ID" value="NYD54230.1"/>
    <property type="molecule type" value="Genomic_DNA"/>
</dbReference>
<organism evidence="3 4">
    <name type="scientific">Microbacterium pseudoresistens</name>
    <dbReference type="NCBI Taxonomy" id="640634"/>
    <lineage>
        <taxon>Bacteria</taxon>
        <taxon>Bacillati</taxon>
        <taxon>Actinomycetota</taxon>
        <taxon>Actinomycetes</taxon>
        <taxon>Micrococcales</taxon>
        <taxon>Microbacteriaceae</taxon>
        <taxon>Microbacterium</taxon>
    </lineage>
</organism>
<protein>
    <submittedName>
        <fullName evidence="3">NADP-dependent 3-hydroxy acid dehydrogenase YdfG</fullName>
    </submittedName>
</protein>